<dbReference type="InterPro" id="IPR029058">
    <property type="entry name" value="AB_hydrolase_fold"/>
</dbReference>
<evidence type="ECO:0000313" key="8">
    <source>
        <dbReference type="Proteomes" id="UP000072421"/>
    </source>
</evidence>
<dbReference type="GO" id="GO:0009086">
    <property type="term" value="P:methionine biosynthetic process"/>
    <property type="evidence" value="ECO:0007669"/>
    <property type="project" value="UniProtKB-KW"/>
</dbReference>
<reference evidence="7 8" key="1">
    <citation type="submission" date="2015-11" db="EMBL/GenBank/DDBJ databases">
        <title>Exploring the genomic traits of fungus-feeding bacterial genus Collimonas.</title>
        <authorList>
            <person name="Song C."/>
            <person name="Schmidt R."/>
            <person name="de Jager V."/>
            <person name="Krzyzanowska D."/>
            <person name="Jongedijk E."/>
            <person name="Cankar K."/>
            <person name="Beekwilder J."/>
            <person name="van Veen A."/>
            <person name="de Boer W."/>
            <person name="van Veen J.A."/>
            <person name="Garbeva P."/>
        </authorList>
    </citation>
    <scope>NUCLEOTIDE SEQUENCE [LARGE SCALE GENOMIC DNA]</scope>
    <source>
        <strain evidence="7 8">Ter6</strain>
    </source>
</reference>
<dbReference type="GO" id="GO:0004414">
    <property type="term" value="F:homoserine O-acetyltransferase activity"/>
    <property type="evidence" value="ECO:0007669"/>
    <property type="project" value="TreeGrafter"/>
</dbReference>
<feature type="domain" description="AB hydrolase-1" evidence="6">
    <location>
        <begin position="76"/>
        <end position="334"/>
    </location>
</feature>
<dbReference type="NCBIfam" id="NF005071">
    <property type="entry name" value="PRK06489.1"/>
    <property type="match status" value="1"/>
</dbReference>
<evidence type="ECO:0000256" key="2">
    <source>
        <dbReference type="ARBA" id="ARBA00023167"/>
    </source>
</evidence>
<dbReference type="Proteomes" id="UP000072421">
    <property type="component" value="Chromosome"/>
</dbReference>
<keyword evidence="2" id="KW-0028">Amino-acid biosynthesis</keyword>
<dbReference type="PIRSF" id="PIRSF000443">
    <property type="entry name" value="Homoser_Ac_trans"/>
    <property type="match status" value="1"/>
</dbReference>
<keyword evidence="2" id="KW-0486">Methionine biosynthesis</keyword>
<evidence type="ECO:0000313" key="7">
    <source>
        <dbReference type="EMBL" id="AMO96136.1"/>
    </source>
</evidence>
<keyword evidence="3" id="KW-0012">Acyltransferase</keyword>
<name>A0A127PEB0_9BURK</name>
<feature type="chain" id="PRO_5007276901" evidence="5">
    <location>
        <begin position="28"/>
        <end position="367"/>
    </location>
</feature>
<dbReference type="PANTHER" id="PTHR32268:SF11">
    <property type="entry name" value="HOMOSERINE O-ACETYLTRANSFERASE"/>
    <property type="match status" value="1"/>
</dbReference>
<keyword evidence="1" id="KW-0808">Transferase</keyword>
<sequence>MTRFLPRYVAVAAFTAVIGATGCAALAQSAPALTTKEGEFVVHDFKFRSGETLPALKLHYTTLGTPKRDADGHVNNAVIVMHGTGGDGHQFLRPQFANILFAPGGLLDPAKMYVILPDGIGHGKSSKPSDGLHARFPKYDYDDMVAAQYALVTQGLGVDHLRLVMGTSMGCMHSFVWGETYPSFMDALMPLACQPVPIAGRNRAWRKMLIDGITSDPAWQRGDYKTQPQQGLRTAADLLLIAGSAPHQQQKDYPTRDAADAYVTEHVTKDLATLDANDLLYQVSASRNYDPSASLGKITAPLMWVNSADDFINPPETGIAEVQVKKIKNGRYVLIPISDQTYGHGTHTRAAVWQSYLADLLKESAKK</sequence>
<dbReference type="EMBL" id="CP013232">
    <property type="protein sequence ID" value="AMO96136.1"/>
    <property type="molecule type" value="Genomic_DNA"/>
</dbReference>
<evidence type="ECO:0000259" key="6">
    <source>
        <dbReference type="Pfam" id="PF00561"/>
    </source>
</evidence>
<feature type="active site" evidence="4">
    <location>
        <position position="310"/>
    </location>
</feature>
<keyword evidence="7" id="KW-0378">Hydrolase</keyword>
<proteinExistence type="predicted"/>
<dbReference type="GO" id="GO:0009092">
    <property type="term" value="P:homoserine metabolic process"/>
    <property type="evidence" value="ECO:0007669"/>
    <property type="project" value="TreeGrafter"/>
</dbReference>
<dbReference type="InterPro" id="IPR008220">
    <property type="entry name" value="HAT_MetX-like"/>
</dbReference>
<dbReference type="AlphaFoldDB" id="A0A127PEB0"/>
<dbReference type="PATRIC" id="fig|158899.10.peg.3481"/>
<dbReference type="InterPro" id="IPR000073">
    <property type="entry name" value="AB_hydrolase_1"/>
</dbReference>
<feature type="signal peptide" evidence="5">
    <location>
        <begin position="1"/>
        <end position="27"/>
    </location>
</feature>
<evidence type="ECO:0000256" key="1">
    <source>
        <dbReference type="ARBA" id="ARBA00022679"/>
    </source>
</evidence>
<dbReference type="Pfam" id="PF00561">
    <property type="entry name" value="Abhydrolase_1"/>
    <property type="match status" value="1"/>
</dbReference>
<dbReference type="PANTHER" id="PTHR32268">
    <property type="entry name" value="HOMOSERINE O-ACETYLTRANSFERASE"/>
    <property type="match status" value="1"/>
</dbReference>
<evidence type="ECO:0000256" key="5">
    <source>
        <dbReference type="SAM" id="SignalP"/>
    </source>
</evidence>
<dbReference type="SUPFAM" id="SSF53474">
    <property type="entry name" value="alpha/beta-Hydrolases"/>
    <property type="match status" value="1"/>
</dbReference>
<organism evidence="7">
    <name type="scientific">Collimonas fungivorans</name>
    <dbReference type="NCBI Taxonomy" id="158899"/>
    <lineage>
        <taxon>Bacteria</taxon>
        <taxon>Pseudomonadati</taxon>
        <taxon>Pseudomonadota</taxon>
        <taxon>Betaproteobacteria</taxon>
        <taxon>Burkholderiales</taxon>
        <taxon>Oxalobacteraceae</taxon>
        <taxon>Collimonas</taxon>
    </lineage>
</organism>
<keyword evidence="5" id="KW-0732">Signal</keyword>
<dbReference type="RefSeq" id="WP_061540781.1">
    <property type="nucleotide sequence ID" value="NZ_CP013232.1"/>
</dbReference>
<dbReference type="OrthoDB" id="9800754at2"/>
<gene>
    <name evidence="7" type="ORF">CFter6_3503</name>
</gene>
<dbReference type="GO" id="GO:0016787">
    <property type="term" value="F:hydrolase activity"/>
    <property type="evidence" value="ECO:0007669"/>
    <property type="project" value="UniProtKB-KW"/>
</dbReference>
<feature type="active site" evidence="4">
    <location>
        <position position="344"/>
    </location>
</feature>
<evidence type="ECO:0000256" key="4">
    <source>
        <dbReference type="PIRSR" id="PIRSR000443-1"/>
    </source>
</evidence>
<accession>A0A127PEB0</accession>
<protein>
    <submittedName>
        <fullName evidence="7">Alpha/beta hydrolase fold family protein</fullName>
    </submittedName>
</protein>
<evidence type="ECO:0000256" key="3">
    <source>
        <dbReference type="ARBA" id="ARBA00023315"/>
    </source>
</evidence>
<dbReference type="PROSITE" id="PS51257">
    <property type="entry name" value="PROKAR_LIPOPROTEIN"/>
    <property type="match status" value="1"/>
</dbReference>
<feature type="active site" description="Nucleophile" evidence="4">
    <location>
        <position position="168"/>
    </location>
</feature>
<dbReference type="Gene3D" id="3.40.50.1820">
    <property type="entry name" value="alpha/beta hydrolase"/>
    <property type="match status" value="1"/>
</dbReference>